<keyword evidence="1" id="KW-0596">Phosphopantetheine</keyword>
<dbReference type="PANTHER" id="PTHR43775">
    <property type="entry name" value="FATTY ACID SYNTHASE"/>
    <property type="match status" value="1"/>
</dbReference>
<dbReference type="GO" id="GO:0005886">
    <property type="term" value="C:plasma membrane"/>
    <property type="evidence" value="ECO:0007669"/>
    <property type="project" value="TreeGrafter"/>
</dbReference>
<dbReference type="InterPro" id="IPR050091">
    <property type="entry name" value="PKS_NRPS_Biosynth_Enz"/>
</dbReference>
<evidence type="ECO:0000256" key="1">
    <source>
        <dbReference type="ARBA" id="ARBA00022450"/>
    </source>
</evidence>
<dbReference type="Proteomes" id="UP000255201">
    <property type="component" value="Unassembled WGS sequence"/>
</dbReference>
<evidence type="ECO:0000313" key="3">
    <source>
        <dbReference type="EMBL" id="STE54692.1"/>
    </source>
</evidence>
<dbReference type="PANTHER" id="PTHR43775:SF37">
    <property type="entry name" value="SI:DKEY-61P9.11"/>
    <property type="match status" value="1"/>
</dbReference>
<dbReference type="EC" id="2.3.1.-" evidence="3"/>
<proteinExistence type="predicted"/>
<dbReference type="GO" id="GO:0004312">
    <property type="term" value="F:fatty acid synthase activity"/>
    <property type="evidence" value="ECO:0007669"/>
    <property type="project" value="TreeGrafter"/>
</dbReference>
<dbReference type="AlphaFoldDB" id="A0A376J1Z9"/>
<keyword evidence="2" id="KW-0597">Phosphoprotein</keyword>
<dbReference type="GO" id="GO:0071770">
    <property type="term" value="P:DIM/DIP cell wall layer assembly"/>
    <property type="evidence" value="ECO:0007669"/>
    <property type="project" value="TreeGrafter"/>
</dbReference>
<dbReference type="Gene3D" id="3.40.50.150">
    <property type="entry name" value="Vaccinia Virus protein VP39"/>
    <property type="match status" value="1"/>
</dbReference>
<dbReference type="GO" id="GO:0006633">
    <property type="term" value="P:fatty acid biosynthetic process"/>
    <property type="evidence" value="ECO:0007669"/>
    <property type="project" value="TreeGrafter"/>
</dbReference>
<dbReference type="SUPFAM" id="SSF53335">
    <property type="entry name" value="S-adenosyl-L-methionine-dependent methyltransferases"/>
    <property type="match status" value="1"/>
</dbReference>
<organism evidence="3 4">
    <name type="scientific">Escherichia coli</name>
    <dbReference type="NCBI Taxonomy" id="562"/>
    <lineage>
        <taxon>Bacteria</taxon>
        <taxon>Pseudomonadati</taxon>
        <taxon>Pseudomonadota</taxon>
        <taxon>Gammaproteobacteria</taxon>
        <taxon>Enterobacterales</taxon>
        <taxon>Enterobacteriaceae</taxon>
        <taxon>Escherichia</taxon>
    </lineage>
</organism>
<dbReference type="EMBL" id="UFZL01000001">
    <property type="protein sequence ID" value="STE54692.1"/>
    <property type="molecule type" value="Genomic_DNA"/>
</dbReference>
<dbReference type="SUPFAM" id="SSF52151">
    <property type="entry name" value="FabD/lysophospholipase-like"/>
    <property type="match status" value="1"/>
</dbReference>
<dbReference type="Gene3D" id="3.40.366.10">
    <property type="entry name" value="Malonyl-Coenzyme A Acyl Carrier Protein, domain 2"/>
    <property type="match status" value="1"/>
</dbReference>
<keyword evidence="3" id="KW-0808">Transferase</keyword>
<name>A0A376J1Z9_ECOLX</name>
<dbReference type="InterPro" id="IPR029063">
    <property type="entry name" value="SAM-dependent_MTases_sf"/>
</dbReference>
<reference evidence="3 4" key="1">
    <citation type="submission" date="2018-06" db="EMBL/GenBank/DDBJ databases">
        <authorList>
            <consortium name="Pathogen Informatics"/>
            <person name="Doyle S."/>
        </authorList>
    </citation>
    <scope>NUCLEOTIDE SEQUENCE [LARGE SCALE GENOMIC DNA]</scope>
    <source>
        <strain evidence="3 4">NCTC10764</strain>
    </source>
</reference>
<sequence length="349" mass="38821">MRQPVRFIQSIQVAHQLGTRVFLEMGPDAQLVACGQREYRDNAYWIASARRNKEASDVLNQALLQLYAAGVALPWADLLAGDGQRIAAPCYPFDTERYWKERVSPACEPADAALSAGLEVASRAATALDLPRLEALKQCATRLHAIYVDQLVQRCTGDAIENGVDAMTIMRRGRLLPRYQQLLQRLLNNCVVDGDYRCTDGRYVRARPIEHQQRESLLTELAGYCEGFQAIPDTIARAGDRLYEMMSGAEEPVAIIFPQSASDGVEVLYQEFSFGRYFNQIAAGVLRGIVQTRQPRQPLRILEVGGGTGGTTAWLLPELNGVPALEYHFTDISALFTRRASRNSPTMIL</sequence>
<accession>A0A376J1Z9</accession>
<dbReference type="InterPro" id="IPR001227">
    <property type="entry name" value="Ac_transferase_dom_sf"/>
</dbReference>
<gene>
    <name evidence="3" type="primary">irp1_6</name>
    <name evidence="3" type="ORF">NCTC10764_01335</name>
</gene>
<protein>
    <submittedName>
        <fullName evidence="3">Non-ribosomal peptide synthase (Yersiniabactin siderophore biosynthetic protein)</fullName>
        <ecNumber evidence="3">2.3.1.-</ecNumber>
    </submittedName>
</protein>
<dbReference type="GO" id="GO:0005737">
    <property type="term" value="C:cytoplasm"/>
    <property type="evidence" value="ECO:0007669"/>
    <property type="project" value="TreeGrafter"/>
</dbReference>
<evidence type="ECO:0000313" key="4">
    <source>
        <dbReference type="Proteomes" id="UP000255201"/>
    </source>
</evidence>
<keyword evidence="3" id="KW-0012">Acyltransferase</keyword>
<dbReference type="Gene3D" id="3.30.70.3290">
    <property type="match status" value="1"/>
</dbReference>
<evidence type="ECO:0000256" key="2">
    <source>
        <dbReference type="ARBA" id="ARBA00022553"/>
    </source>
</evidence>
<dbReference type="InterPro" id="IPR016035">
    <property type="entry name" value="Acyl_Trfase/lysoPLipase"/>
</dbReference>